<dbReference type="InterPro" id="IPR007630">
    <property type="entry name" value="RNA_pol_sigma70_r4"/>
</dbReference>
<proteinExistence type="predicted"/>
<name>A0ABQ6G602_9BACL</name>
<accession>A0ABQ6G602</accession>
<evidence type="ECO:0000259" key="5">
    <source>
        <dbReference type="PROSITE" id="PS00716"/>
    </source>
</evidence>
<dbReference type="Gene3D" id="1.10.10.10">
    <property type="entry name" value="Winged helix-like DNA-binding domain superfamily/Winged helix DNA-binding domain"/>
    <property type="match status" value="2"/>
</dbReference>
<dbReference type="SUPFAM" id="SSF88946">
    <property type="entry name" value="Sigma2 domain of RNA polymerase sigma factors"/>
    <property type="match status" value="1"/>
</dbReference>
<dbReference type="Pfam" id="PF04542">
    <property type="entry name" value="Sigma70_r2"/>
    <property type="match status" value="1"/>
</dbReference>
<dbReference type="PRINTS" id="PR00046">
    <property type="entry name" value="SIGMA70FCT"/>
</dbReference>
<comment type="caution">
    <text evidence="6">The sequence shown here is derived from an EMBL/GenBank/DDBJ whole genome shotgun (WGS) entry which is preliminary data.</text>
</comment>
<organism evidence="6 7">
    <name type="scientific">Paenibacillus glycanilyticus</name>
    <dbReference type="NCBI Taxonomy" id="126569"/>
    <lineage>
        <taxon>Bacteria</taxon>
        <taxon>Bacillati</taxon>
        <taxon>Bacillota</taxon>
        <taxon>Bacilli</taxon>
        <taxon>Bacillales</taxon>
        <taxon>Paenibacillaceae</taxon>
        <taxon>Paenibacillus</taxon>
    </lineage>
</organism>
<dbReference type="InterPro" id="IPR013325">
    <property type="entry name" value="RNA_pol_sigma_r2"/>
</dbReference>
<feature type="domain" description="RNA polymerase sigma-70" evidence="5">
    <location>
        <begin position="351"/>
        <end position="377"/>
    </location>
</feature>
<dbReference type="CDD" id="cd06171">
    <property type="entry name" value="Sigma70_r4"/>
    <property type="match status" value="1"/>
</dbReference>
<dbReference type="InterPro" id="IPR013324">
    <property type="entry name" value="RNA_pol_sigma_r3/r4-like"/>
</dbReference>
<keyword evidence="3" id="KW-0238">DNA-binding</keyword>
<dbReference type="PROSITE" id="PS00716">
    <property type="entry name" value="SIGMA70_2"/>
    <property type="match status" value="1"/>
</dbReference>
<evidence type="ECO:0000256" key="1">
    <source>
        <dbReference type="ARBA" id="ARBA00023015"/>
    </source>
</evidence>
<dbReference type="Pfam" id="PF04545">
    <property type="entry name" value="Sigma70_r4"/>
    <property type="match status" value="1"/>
</dbReference>
<reference evidence="6 7" key="1">
    <citation type="submission" date="2023-03" db="EMBL/GenBank/DDBJ databases">
        <title>Draft genome sequence of the bacteria which degrade cell wall of Tricholomamatutake.</title>
        <authorList>
            <person name="Konishi Y."/>
            <person name="Fukuta Y."/>
            <person name="Shirasaka N."/>
        </authorList>
    </citation>
    <scope>NUCLEOTIDE SEQUENCE [LARGE SCALE GENOMIC DNA]</scope>
    <source>
        <strain evidence="7">mu1</strain>
    </source>
</reference>
<dbReference type="InterPro" id="IPR007627">
    <property type="entry name" value="RNA_pol_sigma70_r2"/>
</dbReference>
<protein>
    <recommendedName>
        <fullName evidence="5">RNA polymerase sigma-70 domain-containing protein</fullName>
    </recommendedName>
</protein>
<gene>
    <name evidence="6" type="ORF">MU1_00790</name>
</gene>
<evidence type="ECO:0000313" key="7">
    <source>
        <dbReference type="Proteomes" id="UP001157114"/>
    </source>
</evidence>
<dbReference type="Proteomes" id="UP001157114">
    <property type="component" value="Unassembled WGS sequence"/>
</dbReference>
<dbReference type="PANTHER" id="PTHR30603">
    <property type="entry name" value="RNA POLYMERASE SIGMA FACTOR RPO"/>
    <property type="match status" value="1"/>
</dbReference>
<dbReference type="SUPFAM" id="SSF88659">
    <property type="entry name" value="Sigma3 and sigma4 domains of RNA polymerase sigma factors"/>
    <property type="match status" value="2"/>
</dbReference>
<dbReference type="Gene3D" id="1.20.120.1810">
    <property type="match status" value="1"/>
</dbReference>
<keyword evidence="7" id="KW-1185">Reference proteome</keyword>
<dbReference type="RefSeq" id="WP_284236407.1">
    <property type="nucleotide sequence ID" value="NZ_BSSQ01000001.1"/>
</dbReference>
<dbReference type="PANTHER" id="PTHR30603:SF47">
    <property type="entry name" value="RNA POLYMERASE SIGMA FACTOR SIGD, CHLOROPLASTIC"/>
    <property type="match status" value="1"/>
</dbReference>
<dbReference type="InterPro" id="IPR050239">
    <property type="entry name" value="Sigma-70_RNA_pol_init_factors"/>
</dbReference>
<evidence type="ECO:0000256" key="2">
    <source>
        <dbReference type="ARBA" id="ARBA00023082"/>
    </source>
</evidence>
<keyword evidence="1" id="KW-0805">Transcription regulation</keyword>
<keyword evidence="4" id="KW-0804">Transcription</keyword>
<dbReference type="InterPro" id="IPR014284">
    <property type="entry name" value="RNA_pol_sigma-70_dom"/>
</dbReference>
<evidence type="ECO:0000256" key="4">
    <source>
        <dbReference type="ARBA" id="ARBA00023163"/>
    </source>
</evidence>
<dbReference type="InterPro" id="IPR036388">
    <property type="entry name" value="WH-like_DNA-bd_sf"/>
</dbReference>
<dbReference type="EMBL" id="BSSQ01000001">
    <property type="protein sequence ID" value="GLX65735.1"/>
    <property type="molecule type" value="Genomic_DNA"/>
</dbReference>
<evidence type="ECO:0000256" key="3">
    <source>
        <dbReference type="ARBA" id="ARBA00023125"/>
    </source>
</evidence>
<keyword evidence="2" id="KW-0731">Sigma factor</keyword>
<sequence length="387" mass="45156">MRVEELLEKLTWFQDAYPKKHRIKLSFAQRTIEKSLGQSLPSELILDFLKALRYKHVDVDVERFVSPVATMSKEKESDEFTKRNSTQSDDWDDIDALLNRELVPNIGGAVEQANSNDYHDNRRLLEEYKRTNHPALLQQLVESNMRLVYNVALKCKKYMVHDLTEEDLCHEGVFGLIEAIDRYDPTFNGSLSTYAVLWIRQKILRAICNTGTTVRIPVHMLERIKLIKKTRIKLIIKQNYENVTMQDICDELGISEDQYCDAMKAEHRFLGFISINQPINEVDGDLELGDFVPNDRLEVFCTHPEEFEDPAILAEKKEIQRAVHSLMMNLTERESEVLSYRYGFKDGTPRTLEEVGRVFGLTRERIRQIESKALGRLQYINRKQKIL</sequence>
<dbReference type="NCBIfam" id="TIGR02937">
    <property type="entry name" value="sigma70-ECF"/>
    <property type="match status" value="1"/>
</dbReference>
<dbReference type="InterPro" id="IPR000943">
    <property type="entry name" value="RNA_pol_sigma70"/>
</dbReference>
<evidence type="ECO:0000313" key="6">
    <source>
        <dbReference type="EMBL" id="GLX65735.1"/>
    </source>
</evidence>